<keyword evidence="1" id="KW-0472">Membrane</keyword>
<proteinExistence type="predicted"/>
<organism evidence="2 3">
    <name type="scientific">Candidatus Propionivibrio aalborgensis</name>
    <dbReference type="NCBI Taxonomy" id="1860101"/>
    <lineage>
        <taxon>Bacteria</taxon>
        <taxon>Pseudomonadati</taxon>
        <taxon>Pseudomonadota</taxon>
        <taxon>Betaproteobacteria</taxon>
        <taxon>Rhodocyclales</taxon>
        <taxon>Rhodocyclaceae</taxon>
        <taxon>Propionivibrio</taxon>
    </lineage>
</organism>
<feature type="transmembrane region" description="Helical" evidence="1">
    <location>
        <begin position="119"/>
        <end position="142"/>
    </location>
</feature>
<feature type="transmembrane region" description="Helical" evidence="1">
    <location>
        <begin position="82"/>
        <end position="99"/>
    </location>
</feature>
<keyword evidence="1" id="KW-0812">Transmembrane</keyword>
<evidence type="ECO:0000313" key="3">
    <source>
        <dbReference type="Proteomes" id="UP000199600"/>
    </source>
</evidence>
<keyword evidence="1" id="KW-1133">Transmembrane helix</keyword>
<name>A0A1A8Y209_9RHOO</name>
<evidence type="ECO:0000313" key="2">
    <source>
        <dbReference type="EMBL" id="SBT10413.1"/>
    </source>
</evidence>
<evidence type="ECO:0000256" key="1">
    <source>
        <dbReference type="SAM" id="Phobius"/>
    </source>
</evidence>
<feature type="transmembrane region" description="Helical" evidence="1">
    <location>
        <begin position="47"/>
        <end position="70"/>
    </location>
</feature>
<dbReference type="AlphaFoldDB" id="A0A1A8Y209"/>
<dbReference type="RefSeq" id="WP_186412002.1">
    <property type="nucleotide sequence ID" value="NZ_FLQY01000347.1"/>
</dbReference>
<accession>A0A1A8Y209</accession>
<reference evidence="2 3" key="1">
    <citation type="submission" date="2016-06" db="EMBL/GenBank/DDBJ databases">
        <authorList>
            <person name="Kjaerup R.B."/>
            <person name="Dalgaard T.S."/>
            <person name="Juul-Madsen H.R."/>
        </authorList>
    </citation>
    <scope>NUCLEOTIDE SEQUENCE [LARGE SCALE GENOMIC DNA]</scope>
    <source>
        <strain evidence="2">2</strain>
    </source>
</reference>
<keyword evidence="3" id="KW-1185">Reference proteome</keyword>
<gene>
    <name evidence="2" type="ORF">PROAA_460027</name>
</gene>
<sequence>MPNSAMSRFVAHAGLWSALAFVFNLTWEIAHVRLYTIWAAANGMGVAWALFHCTLGDVVIALVMFVLAGMMLGRADWPVSRPWPGGVIVVIGALAFTAWSEWYNVYRAGNWAYTASMPMIFGIGLSPLMQWLILPPVIVAMYRRLGTMLFGQHKVQSTNPTQDFTRNLP</sequence>
<protein>
    <submittedName>
        <fullName evidence="2">Uncharacterized protein</fullName>
    </submittedName>
</protein>
<dbReference type="Proteomes" id="UP000199600">
    <property type="component" value="Unassembled WGS sequence"/>
</dbReference>
<feature type="transmembrane region" description="Helical" evidence="1">
    <location>
        <begin position="9"/>
        <end position="27"/>
    </location>
</feature>
<dbReference type="EMBL" id="FLQY01000347">
    <property type="protein sequence ID" value="SBT10413.1"/>
    <property type="molecule type" value="Genomic_DNA"/>
</dbReference>